<dbReference type="GO" id="GO:0106312">
    <property type="term" value="F:methylenetetrahydrofolate reductase (NADH) activity"/>
    <property type="evidence" value="ECO:0007669"/>
    <property type="project" value="UniProtKB-EC"/>
</dbReference>
<evidence type="ECO:0000313" key="14">
    <source>
        <dbReference type="Proteomes" id="UP000294854"/>
    </source>
</evidence>
<dbReference type="InterPro" id="IPR003171">
    <property type="entry name" value="Mehydrof_redctse-like"/>
</dbReference>
<dbReference type="NCBIfam" id="TIGR00676">
    <property type="entry name" value="fadh2"/>
    <property type="match status" value="1"/>
</dbReference>
<evidence type="ECO:0000313" key="13">
    <source>
        <dbReference type="EMBL" id="TDG78609.1"/>
    </source>
</evidence>
<dbReference type="InterPro" id="IPR004620">
    <property type="entry name" value="MTHF_reductase_bac"/>
</dbReference>
<dbReference type="OrthoDB" id="9812555at2"/>
<evidence type="ECO:0000256" key="5">
    <source>
        <dbReference type="ARBA" id="ARBA00022630"/>
    </source>
</evidence>
<comment type="caution">
    <text evidence="13">The sequence shown here is derived from an EMBL/GenBank/DDBJ whole genome shotgun (WGS) entry which is preliminary data.</text>
</comment>
<evidence type="ECO:0000256" key="12">
    <source>
        <dbReference type="RuleBase" id="RU003862"/>
    </source>
</evidence>
<evidence type="ECO:0000256" key="2">
    <source>
        <dbReference type="ARBA" id="ARBA00004777"/>
    </source>
</evidence>
<dbReference type="UniPathway" id="UPA00193"/>
<dbReference type="Proteomes" id="UP000294854">
    <property type="component" value="Unassembled WGS sequence"/>
</dbReference>
<keyword evidence="5 12" id="KW-0285">Flavoprotein</keyword>
<sequence length="293" mass="32630">MKLTEVFKQKTVFSFEVFPPHGKTPLVKIKQTLEELEDIHPDFISVTLGAGGTGKRDSTVEIADLIQNDLHIPAVAHIPGLYQSKKDVQGLLDQFAAHHVTNIMALRGDRVPGHEPVGDFDHADDLVKFIKQNGDFDVIGACYPQCHQEAKDIATDIRFLKQKVDCGTEHLISQLFFDNQCFYDFTKQARQADIIVPIEAGIMPVTNQKQIARIADISGTPLPEKFLTIMNRYVDNPEAMRDAGIAYAIDQIVDLVAHGVDGVHLYTMNHSQVAQRIWAATKTLFEASTTKPV</sequence>
<keyword evidence="8" id="KW-0520">NAD</keyword>
<comment type="catalytic activity">
    <reaction evidence="11">
        <text>(6S)-5-methyl-5,6,7,8-tetrahydrofolate + NAD(+) = (6R)-5,10-methylene-5,6,7,8-tetrahydrofolate + NADH + H(+)</text>
        <dbReference type="Rhea" id="RHEA:19821"/>
        <dbReference type="ChEBI" id="CHEBI:15378"/>
        <dbReference type="ChEBI" id="CHEBI:15636"/>
        <dbReference type="ChEBI" id="CHEBI:18608"/>
        <dbReference type="ChEBI" id="CHEBI:57540"/>
        <dbReference type="ChEBI" id="CHEBI:57945"/>
        <dbReference type="EC" id="1.5.1.54"/>
    </reaction>
    <physiologicalReaction direction="right-to-left" evidence="11">
        <dbReference type="Rhea" id="RHEA:19823"/>
    </physiologicalReaction>
</comment>
<dbReference type="SUPFAM" id="SSF51730">
    <property type="entry name" value="FAD-linked oxidoreductase"/>
    <property type="match status" value="1"/>
</dbReference>
<comment type="pathway">
    <text evidence="2 12">One-carbon metabolism; tetrahydrofolate interconversion.</text>
</comment>
<keyword evidence="7 12" id="KW-0560">Oxidoreductase</keyword>
<keyword evidence="9" id="KW-0486">Methionine biosynthesis</keyword>
<evidence type="ECO:0000256" key="8">
    <source>
        <dbReference type="ARBA" id="ARBA00023027"/>
    </source>
</evidence>
<dbReference type="GO" id="GO:0005829">
    <property type="term" value="C:cytosol"/>
    <property type="evidence" value="ECO:0007669"/>
    <property type="project" value="InterPro"/>
</dbReference>
<dbReference type="PANTHER" id="PTHR45754:SF3">
    <property type="entry name" value="METHYLENETETRAHYDROFOLATE REDUCTASE (NADPH)"/>
    <property type="match status" value="1"/>
</dbReference>
<evidence type="ECO:0000256" key="1">
    <source>
        <dbReference type="ARBA" id="ARBA00001974"/>
    </source>
</evidence>
<keyword evidence="6 12" id="KW-0274">FAD</keyword>
<dbReference type="Pfam" id="PF02219">
    <property type="entry name" value="MTHFR"/>
    <property type="match status" value="1"/>
</dbReference>
<comment type="pathway">
    <text evidence="10">Amino-acid biosynthesis; L-methionine biosynthesis via de novo pathway.</text>
</comment>
<organism evidence="13 14">
    <name type="scientific">Secundilactobacillus malefermentans</name>
    <dbReference type="NCBI Taxonomy" id="176292"/>
    <lineage>
        <taxon>Bacteria</taxon>
        <taxon>Bacillati</taxon>
        <taxon>Bacillota</taxon>
        <taxon>Bacilli</taxon>
        <taxon>Lactobacillales</taxon>
        <taxon>Lactobacillaceae</taxon>
        <taxon>Secundilactobacillus</taxon>
    </lineage>
</organism>
<dbReference type="CDD" id="cd00537">
    <property type="entry name" value="MTHFR"/>
    <property type="match status" value="1"/>
</dbReference>
<name>A0A4R5NQN4_9LACO</name>
<dbReference type="GO" id="GO:0009086">
    <property type="term" value="P:methionine biosynthetic process"/>
    <property type="evidence" value="ECO:0007669"/>
    <property type="project" value="UniProtKB-KW"/>
</dbReference>
<evidence type="ECO:0000256" key="10">
    <source>
        <dbReference type="ARBA" id="ARBA00034478"/>
    </source>
</evidence>
<evidence type="ECO:0000256" key="9">
    <source>
        <dbReference type="ARBA" id="ARBA00023167"/>
    </source>
</evidence>
<keyword evidence="14" id="KW-1185">Reference proteome</keyword>
<keyword evidence="4" id="KW-0028">Amino-acid biosynthesis</keyword>
<dbReference type="EMBL" id="PUFO01000035">
    <property type="protein sequence ID" value="TDG78609.1"/>
    <property type="molecule type" value="Genomic_DNA"/>
</dbReference>
<protein>
    <recommendedName>
        <fullName evidence="12">Methylenetetrahydrofolate reductase</fullName>
        <ecNumber evidence="12">1.5.1.54</ecNumber>
    </recommendedName>
</protein>
<reference evidence="13 14" key="1">
    <citation type="journal article" date="2019" name="Appl. Microbiol. Biotechnol.">
        <title>Uncovering carbohydrate metabolism through a genotype-phenotype association study of 56 lactic acid bacteria genomes.</title>
        <authorList>
            <person name="Buron-Moles G."/>
            <person name="Chailyan A."/>
            <person name="Dolejs I."/>
            <person name="Forster J."/>
            <person name="Miks M.H."/>
        </authorList>
    </citation>
    <scope>NUCLEOTIDE SEQUENCE [LARGE SCALE GENOMIC DNA]</scope>
    <source>
        <strain evidence="13 14">ATCC 49373</strain>
    </source>
</reference>
<dbReference type="AlphaFoldDB" id="A0A4R5NQN4"/>
<dbReference type="Gene3D" id="3.20.20.220">
    <property type="match status" value="1"/>
</dbReference>
<proteinExistence type="inferred from homology"/>
<accession>A0A4R5NQN4</accession>
<dbReference type="STRING" id="1122149.FD44_GL001633"/>
<dbReference type="RefSeq" id="WP_010619097.1">
    <property type="nucleotide sequence ID" value="NZ_PUFO01000035.1"/>
</dbReference>
<evidence type="ECO:0000256" key="11">
    <source>
        <dbReference type="ARBA" id="ARBA00048628"/>
    </source>
</evidence>
<comment type="similarity">
    <text evidence="3 12">Belongs to the methylenetetrahydrofolate reductase family.</text>
</comment>
<evidence type="ECO:0000256" key="4">
    <source>
        <dbReference type="ARBA" id="ARBA00022605"/>
    </source>
</evidence>
<dbReference type="EC" id="1.5.1.54" evidence="12"/>
<evidence type="ECO:0000256" key="3">
    <source>
        <dbReference type="ARBA" id="ARBA00006743"/>
    </source>
</evidence>
<dbReference type="GO" id="GO:0071949">
    <property type="term" value="F:FAD binding"/>
    <property type="evidence" value="ECO:0007669"/>
    <property type="project" value="TreeGrafter"/>
</dbReference>
<dbReference type="PANTHER" id="PTHR45754">
    <property type="entry name" value="METHYLENETETRAHYDROFOLATE REDUCTASE"/>
    <property type="match status" value="1"/>
</dbReference>
<dbReference type="GO" id="GO:0035999">
    <property type="term" value="P:tetrahydrofolate interconversion"/>
    <property type="evidence" value="ECO:0007669"/>
    <property type="project" value="UniProtKB-UniPathway"/>
</dbReference>
<evidence type="ECO:0000256" key="7">
    <source>
        <dbReference type="ARBA" id="ARBA00023002"/>
    </source>
</evidence>
<evidence type="ECO:0000256" key="6">
    <source>
        <dbReference type="ARBA" id="ARBA00022827"/>
    </source>
</evidence>
<dbReference type="InterPro" id="IPR029041">
    <property type="entry name" value="FAD-linked_oxidoreductase-like"/>
</dbReference>
<comment type="cofactor">
    <cofactor evidence="1 12">
        <name>FAD</name>
        <dbReference type="ChEBI" id="CHEBI:57692"/>
    </cofactor>
</comment>
<gene>
    <name evidence="13" type="ORF">C5L31_001864</name>
</gene>